<reference evidence="3" key="1">
    <citation type="journal article" date="2006" name="PLoS Biol.">
        <title>Macronuclear genome sequence of the ciliate Tetrahymena thermophila, a model eukaryote.</title>
        <authorList>
            <person name="Eisen J.A."/>
            <person name="Coyne R.S."/>
            <person name="Wu M."/>
            <person name="Wu D."/>
            <person name="Thiagarajan M."/>
            <person name="Wortman J.R."/>
            <person name="Badger J.H."/>
            <person name="Ren Q."/>
            <person name="Amedeo P."/>
            <person name="Jones K.M."/>
            <person name="Tallon L.J."/>
            <person name="Delcher A.L."/>
            <person name="Salzberg S.L."/>
            <person name="Silva J.C."/>
            <person name="Haas B.J."/>
            <person name="Majoros W.H."/>
            <person name="Farzad M."/>
            <person name="Carlton J.M."/>
            <person name="Smith R.K. Jr."/>
            <person name="Garg J."/>
            <person name="Pearlman R.E."/>
            <person name="Karrer K.M."/>
            <person name="Sun L."/>
            <person name="Manning G."/>
            <person name="Elde N.C."/>
            <person name="Turkewitz A.P."/>
            <person name="Asai D.J."/>
            <person name="Wilkes D.E."/>
            <person name="Wang Y."/>
            <person name="Cai H."/>
            <person name="Collins K."/>
            <person name="Stewart B.A."/>
            <person name="Lee S.R."/>
            <person name="Wilamowska K."/>
            <person name="Weinberg Z."/>
            <person name="Ruzzo W.L."/>
            <person name="Wloga D."/>
            <person name="Gaertig J."/>
            <person name="Frankel J."/>
            <person name="Tsao C.-C."/>
            <person name="Gorovsky M.A."/>
            <person name="Keeling P.J."/>
            <person name="Waller R.F."/>
            <person name="Patron N.J."/>
            <person name="Cherry J.M."/>
            <person name="Stover N.A."/>
            <person name="Krieger C.J."/>
            <person name="del Toro C."/>
            <person name="Ryder H.F."/>
            <person name="Williamson S.C."/>
            <person name="Barbeau R.A."/>
            <person name="Hamilton E.P."/>
            <person name="Orias E."/>
        </authorList>
    </citation>
    <scope>NUCLEOTIDE SEQUENCE [LARGE SCALE GENOMIC DNA]</scope>
    <source>
        <strain evidence="3">SB210</strain>
    </source>
</reference>
<accession>Q24BY5</accession>
<dbReference type="EMBL" id="GG662374">
    <property type="protein sequence ID" value="EAS05317.2"/>
    <property type="molecule type" value="Genomic_DNA"/>
</dbReference>
<feature type="region of interest" description="Disordered" evidence="1">
    <location>
        <begin position="658"/>
        <end position="683"/>
    </location>
</feature>
<sequence>MMSLQIIKNTCNISSQQTTCNSRQDDNMNSSADSPSSSRIGNDYQQSTGAIRGHRSSLHFEQSTYSTIPTQSSSLKFQLDSDFIFDNFSQLFEVKFDKQIPKPKEVQAQKSLIFMFEAIALQEKQRQQQQQKLKTQEQCKQTENQTYHNQIEKESHQEQIKCSVNKPVNNLTNKPIFNTRAERDAYFAEQVNTVNQVGQQQNIECLKPQKITQNIPNQTEKIDQIKKVEQPKQQQQSVNSPTQMSKVSQNVSTLPSVGQKIAKKRNLSIFVSSPNSKNIQTQQETNSKMGDEEKSKKENSVNIKYIETHQTITINQDKDNYYNTDIYGQQGNASKMGNNNSSSNFVNENYNLHHHQRSKSNISYINLQTNTSSMTNHSGSNNHLSSTQTSFFQNALNQIGQNSTKNNNQALQNKAFQQSYTSYNNNSSLNQKKQIQKGNSKRKIVKISSKSQQSQHQNNYLIEQAEEINQNNASSNNQQLFQLCNNTNLSINTLGEGSKSLQNTQPLSKKSFNQGILNEDMFKLNYKGSNAINKENCIMNRKISLQEAASSSLSSHNNLNLKTTKYIFNMTNKSQNTQKNSFLSSLAQNSQNDTNNNNSIINQFTQKFQHKKNLSQDLSSIKNQLSLKQQVCNNLIGLNSLNNPEQMTQNVEAQFASTRYSNKNNKPRNSSRERSKNNNLKNSINLKCLQKNGKFNIRTINQNSNNPSSSSMNSNNLYNASAQIQIEKAFKSCTNSNIQSYQNIPDTIFSQNE</sequence>
<dbReference type="Proteomes" id="UP000009168">
    <property type="component" value="Unassembled WGS sequence"/>
</dbReference>
<dbReference type="RefSeq" id="XP_001025562.2">
    <property type="nucleotide sequence ID" value="XM_001025562.2"/>
</dbReference>
<feature type="compositionally biased region" description="Basic and acidic residues" evidence="1">
    <location>
        <begin position="289"/>
        <end position="298"/>
    </location>
</feature>
<dbReference type="HOGENOM" id="CLU_361130_0_0_1"/>
<feature type="region of interest" description="Disordered" evidence="1">
    <location>
        <begin position="422"/>
        <end position="457"/>
    </location>
</feature>
<protein>
    <submittedName>
        <fullName evidence="2">Uncharacterized protein</fullName>
    </submittedName>
</protein>
<feature type="compositionally biased region" description="Low complexity" evidence="1">
    <location>
        <begin position="446"/>
        <end position="457"/>
    </location>
</feature>
<feature type="compositionally biased region" description="Polar residues" evidence="1">
    <location>
        <begin position="231"/>
        <end position="249"/>
    </location>
</feature>
<feature type="region of interest" description="Disordered" evidence="1">
    <location>
        <begin position="273"/>
        <end position="298"/>
    </location>
</feature>
<evidence type="ECO:0000256" key="1">
    <source>
        <dbReference type="SAM" id="MobiDB-lite"/>
    </source>
</evidence>
<dbReference type="AlphaFoldDB" id="Q24BY5"/>
<feature type="compositionally biased region" description="Low complexity" evidence="1">
    <location>
        <begin position="659"/>
        <end position="668"/>
    </location>
</feature>
<dbReference type="InParanoid" id="Q24BY5"/>
<feature type="region of interest" description="Disordered" evidence="1">
    <location>
        <begin position="228"/>
        <end position="249"/>
    </location>
</feature>
<feature type="region of interest" description="Disordered" evidence="1">
    <location>
        <begin position="16"/>
        <end position="45"/>
    </location>
</feature>
<name>Q24BY5_TETTS</name>
<keyword evidence="3" id="KW-1185">Reference proteome</keyword>
<organism evidence="2 3">
    <name type="scientific">Tetrahymena thermophila (strain SB210)</name>
    <dbReference type="NCBI Taxonomy" id="312017"/>
    <lineage>
        <taxon>Eukaryota</taxon>
        <taxon>Sar</taxon>
        <taxon>Alveolata</taxon>
        <taxon>Ciliophora</taxon>
        <taxon>Intramacronucleata</taxon>
        <taxon>Oligohymenophorea</taxon>
        <taxon>Hymenostomatida</taxon>
        <taxon>Tetrahymenina</taxon>
        <taxon>Tetrahymenidae</taxon>
        <taxon>Tetrahymena</taxon>
    </lineage>
</organism>
<gene>
    <name evidence="2" type="ORF">TTHERM_01020850</name>
</gene>
<feature type="compositionally biased region" description="Polar residues" evidence="1">
    <location>
        <begin position="273"/>
        <end position="288"/>
    </location>
</feature>
<dbReference type="KEGG" id="tet:TTHERM_01020850"/>
<feature type="compositionally biased region" description="Low complexity" evidence="1">
    <location>
        <begin position="422"/>
        <end position="431"/>
    </location>
</feature>
<evidence type="ECO:0000313" key="2">
    <source>
        <dbReference type="EMBL" id="EAS05317.2"/>
    </source>
</evidence>
<evidence type="ECO:0000313" key="3">
    <source>
        <dbReference type="Proteomes" id="UP000009168"/>
    </source>
</evidence>
<proteinExistence type="predicted"/>
<dbReference type="GeneID" id="7826281"/>